<evidence type="ECO:0000259" key="3">
    <source>
        <dbReference type="PROSITE" id="PS50887"/>
    </source>
</evidence>
<name>A0A437KFH7_9BACI</name>
<dbReference type="Gene3D" id="3.30.70.270">
    <property type="match status" value="1"/>
</dbReference>
<dbReference type="InterPro" id="IPR000160">
    <property type="entry name" value="GGDEF_dom"/>
</dbReference>
<dbReference type="SMART" id="SM00091">
    <property type="entry name" value="PAS"/>
    <property type="match status" value="2"/>
</dbReference>
<dbReference type="InterPro" id="IPR043128">
    <property type="entry name" value="Rev_trsase/Diguanyl_cyclase"/>
</dbReference>
<dbReference type="InterPro" id="IPR001610">
    <property type="entry name" value="PAC"/>
</dbReference>
<organism evidence="4 5">
    <name type="scientific">Niallia taxi</name>
    <dbReference type="NCBI Taxonomy" id="2499688"/>
    <lineage>
        <taxon>Bacteria</taxon>
        <taxon>Bacillati</taxon>
        <taxon>Bacillota</taxon>
        <taxon>Bacilli</taxon>
        <taxon>Bacillales</taxon>
        <taxon>Bacillaceae</taxon>
        <taxon>Niallia</taxon>
    </lineage>
</organism>
<dbReference type="PANTHER" id="PTHR44757">
    <property type="entry name" value="DIGUANYLATE CYCLASE DGCP"/>
    <property type="match status" value="1"/>
</dbReference>
<dbReference type="SUPFAM" id="SSF55785">
    <property type="entry name" value="PYP-like sensor domain (PAS domain)"/>
    <property type="match status" value="2"/>
</dbReference>
<dbReference type="PROSITE" id="PS50887">
    <property type="entry name" value="GGDEF"/>
    <property type="match status" value="1"/>
</dbReference>
<comment type="caution">
    <text evidence="4">The sequence shown here is derived from an EMBL/GenBank/DDBJ whole genome shotgun (WGS) entry which is preliminary data.</text>
</comment>
<dbReference type="Gene3D" id="3.30.450.20">
    <property type="entry name" value="PAS domain"/>
    <property type="match status" value="2"/>
</dbReference>
<dbReference type="GO" id="GO:0006355">
    <property type="term" value="P:regulation of DNA-templated transcription"/>
    <property type="evidence" value="ECO:0007669"/>
    <property type="project" value="InterPro"/>
</dbReference>
<dbReference type="CDD" id="cd01949">
    <property type="entry name" value="GGDEF"/>
    <property type="match status" value="1"/>
</dbReference>
<dbReference type="Pfam" id="PF00990">
    <property type="entry name" value="GGDEF"/>
    <property type="match status" value="1"/>
</dbReference>
<dbReference type="CDD" id="cd00130">
    <property type="entry name" value="PAS"/>
    <property type="match status" value="1"/>
</dbReference>
<dbReference type="InterPro" id="IPR052155">
    <property type="entry name" value="Biofilm_reg_signaling"/>
</dbReference>
<dbReference type="Proteomes" id="UP000288024">
    <property type="component" value="Unassembled WGS sequence"/>
</dbReference>
<feature type="domain" description="GGDEF" evidence="3">
    <location>
        <begin position="320"/>
        <end position="454"/>
    </location>
</feature>
<sequence>MIHSTKELVNTEIERVNPMDFTQRLSFLKHHEGELRLLIDMIEEFIVLKDGSGKWILANKKVIDTYCLASISYQGKTDLELAELIPELEEKFIDNYQSDEEAWYYGSSFKMEKSLFDQHGVEHTWEVIKTPVFDDEGNRSHLIIVSRNITDRKKSEELLYQRERKFRVITENMKDIILLVNSDGFIQYASPSYEKILGITPELLKRENILTQVHPNDVSDIQERLDKVSIRKTLEHKFELRLIDANKQYRWFEANCSCVKKQSGVLEYIILAAREISERKQYEHRLEKMAYQDYLTKIPNRRSLMESLPNLIKDAEENEKLLAIAYLDLDFFKQINDTYGHEIGDRLLALYVKRIENNLRETDKIARVGGDEFIITIEALNSKEEAVKIISRLCESLKEPWKIDDEHMLLTTSSMGVSLYPTDDTDIEALLNKADIALYAAKNNGRGQYQFYSKATCHIKNSNTKTTS</sequence>
<feature type="domain" description="PAC" evidence="2">
    <location>
        <begin position="236"/>
        <end position="288"/>
    </location>
</feature>
<reference evidence="4 5" key="1">
    <citation type="submission" date="2019-01" db="EMBL/GenBank/DDBJ databases">
        <title>Bacillus sp. M5HDSG1-1, whole genome shotgun sequence.</title>
        <authorList>
            <person name="Tuo L."/>
        </authorList>
    </citation>
    <scope>NUCLEOTIDE SEQUENCE [LARGE SCALE GENOMIC DNA]</scope>
    <source>
        <strain evidence="4 5">M5HDSG1-1</strain>
    </source>
</reference>
<dbReference type="SMART" id="SM00267">
    <property type="entry name" value="GGDEF"/>
    <property type="match status" value="1"/>
</dbReference>
<dbReference type="SUPFAM" id="SSF55073">
    <property type="entry name" value="Nucleotide cyclase"/>
    <property type="match status" value="1"/>
</dbReference>
<dbReference type="PANTHER" id="PTHR44757:SF2">
    <property type="entry name" value="BIOFILM ARCHITECTURE MAINTENANCE PROTEIN MBAA"/>
    <property type="match status" value="1"/>
</dbReference>
<keyword evidence="5" id="KW-1185">Reference proteome</keyword>
<dbReference type="PROSITE" id="PS50113">
    <property type="entry name" value="PAC"/>
    <property type="match status" value="2"/>
</dbReference>
<dbReference type="InterPro" id="IPR013656">
    <property type="entry name" value="PAS_4"/>
</dbReference>
<dbReference type="AlphaFoldDB" id="A0A437KFH7"/>
<evidence type="ECO:0000259" key="2">
    <source>
        <dbReference type="PROSITE" id="PS50113"/>
    </source>
</evidence>
<dbReference type="NCBIfam" id="TIGR00229">
    <property type="entry name" value="sensory_box"/>
    <property type="match status" value="2"/>
</dbReference>
<dbReference type="InterPro" id="IPR029787">
    <property type="entry name" value="Nucleotide_cyclase"/>
</dbReference>
<gene>
    <name evidence="4" type="ORF">EM808_09140</name>
</gene>
<accession>A0A437KFH7</accession>
<dbReference type="EMBL" id="RZTZ01000002">
    <property type="protein sequence ID" value="RVT65638.1"/>
    <property type="molecule type" value="Genomic_DNA"/>
</dbReference>
<dbReference type="FunFam" id="3.30.70.270:FF:000001">
    <property type="entry name" value="Diguanylate cyclase domain protein"/>
    <property type="match status" value="1"/>
</dbReference>
<dbReference type="InterPro" id="IPR013767">
    <property type="entry name" value="PAS_fold"/>
</dbReference>
<feature type="domain" description="PAS" evidence="1">
    <location>
        <begin position="162"/>
        <end position="237"/>
    </location>
</feature>
<dbReference type="PROSITE" id="PS50112">
    <property type="entry name" value="PAS"/>
    <property type="match status" value="1"/>
</dbReference>
<dbReference type="InterPro" id="IPR000700">
    <property type="entry name" value="PAS-assoc_C"/>
</dbReference>
<dbReference type="Pfam" id="PF00989">
    <property type="entry name" value="PAS"/>
    <property type="match status" value="1"/>
</dbReference>
<evidence type="ECO:0000313" key="5">
    <source>
        <dbReference type="Proteomes" id="UP000288024"/>
    </source>
</evidence>
<evidence type="ECO:0000259" key="1">
    <source>
        <dbReference type="PROSITE" id="PS50112"/>
    </source>
</evidence>
<protein>
    <submittedName>
        <fullName evidence="4">Sensor domain-containing diguanylate cyclase</fullName>
    </submittedName>
</protein>
<evidence type="ECO:0000313" key="4">
    <source>
        <dbReference type="EMBL" id="RVT65638.1"/>
    </source>
</evidence>
<proteinExistence type="predicted"/>
<dbReference type="NCBIfam" id="TIGR00254">
    <property type="entry name" value="GGDEF"/>
    <property type="match status" value="1"/>
</dbReference>
<dbReference type="SMART" id="SM00086">
    <property type="entry name" value="PAC"/>
    <property type="match status" value="2"/>
</dbReference>
<dbReference type="InterPro" id="IPR035965">
    <property type="entry name" value="PAS-like_dom_sf"/>
</dbReference>
<dbReference type="Pfam" id="PF08448">
    <property type="entry name" value="PAS_4"/>
    <property type="match status" value="1"/>
</dbReference>
<feature type="domain" description="PAC" evidence="2">
    <location>
        <begin position="109"/>
        <end position="161"/>
    </location>
</feature>
<dbReference type="InterPro" id="IPR000014">
    <property type="entry name" value="PAS"/>
</dbReference>